<dbReference type="PRINTS" id="PR00038">
    <property type="entry name" value="HTHLUXR"/>
</dbReference>
<dbReference type="SUPFAM" id="SSF52172">
    <property type="entry name" value="CheY-like"/>
    <property type="match status" value="1"/>
</dbReference>
<evidence type="ECO:0000256" key="2">
    <source>
        <dbReference type="ARBA" id="ARBA00023125"/>
    </source>
</evidence>
<evidence type="ECO:0000313" key="7">
    <source>
        <dbReference type="EMBL" id="UVI39583.1"/>
    </source>
</evidence>
<protein>
    <submittedName>
        <fullName evidence="7">Response regulator</fullName>
    </submittedName>
</protein>
<dbReference type="EMBL" id="CP092471">
    <property type="protein sequence ID" value="UVI39583.1"/>
    <property type="molecule type" value="Genomic_DNA"/>
</dbReference>
<dbReference type="SMART" id="SM00421">
    <property type="entry name" value="HTH_LUXR"/>
    <property type="match status" value="1"/>
</dbReference>
<dbReference type="InterPro" id="IPR016032">
    <property type="entry name" value="Sig_transdc_resp-reg_C-effctor"/>
</dbReference>
<feature type="domain" description="Response regulatory" evidence="6">
    <location>
        <begin position="12"/>
        <end position="126"/>
    </location>
</feature>
<dbReference type="SMART" id="SM00448">
    <property type="entry name" value="REC"/>
    <property type="match status" value="1"/>
</dbReference>
<keyword evidence="2" id="KW-0238">DNA-binding</keyword>
<evidence type="ECO:0000256" key="4">
    <source>
        <dbReference type="PROSITE-ProRule" id="PRU00169"/>
    </source>
</evidence>
<feature type="modified residue" description="4-aspartylphosphate" evidence="4">
    <location>
        <position position="61"/>
    </location>
</feature>
<dbReference type="InterPro" id="IPR011006">
    <property type="entry name" value="CheY-like_superfamily"/>
</dbReference>
<dbReference type="SUPFAM" id="SSF46894">
    <property type="entry name" value="C-terminal effector domain of the bipartite response regulators"/>
    <property type="match status" value="1"/>
</dbReference>
<evidence type="ECO:0000313" key="8">
    <source>
        <dbReference type="Proteomes" id="UP001065265"/>
    </source>
</evidence>
<dbReference type="RefSeq" id="WP_265559094.1">
    <property type="nucleotide sequence ID" value="NZ_CP092471.1"/>
</dbReference>
<dbReference type="PROSITE" id="PS50043">
    <property type="entry name" value="HTH_LUXR_2"/>
    <property type="match status" value="1"/>
</dbReference>
<dbReference type="PANTHER" id="PTHR44688:SF16">
    <property type="entry name" value="DNA-BINDING TRANSCRIPTIONAL ACTIVATOR DEVR_DOSR"/>
    <property type="match status" value="1"/>
</dbReference>
<keyword evidence="4" id="KW-0597">Phosphoprotein</keyword>
<dbReference type="InterPro" id="IPR036388">
    <property type="entry name" value="WH-like_DNA-bd_sf"/>
</dbReference>
<keyword evidence="3" id="KW-0804">Transcription</keyword>
<evidence type="ECO:0000259" key="6">
    <source>
        <dbReference type="PROSITE" id="PS50110"/>
    </source>
</evidence>
<gene>
    <name evidence="7" type="ORF">L1F33_01045</name>
</gene>
<dbReference type="PROSITE" id="PS00622">
    <property type="entry name" value="HTH_LUXR_1"/>
    <property type="match status" value="1"/>
</dbReference>
<feature type="domain" description="HTH luxR-type" evidence="5">
    <location>
        <begin position="141"/>
        <end position="206"/>
    </location>
</feature>
<dbReference type="PROSITE" id="PS50110">
    <property type="entry name" value="RESPONSE_REGULATORY"/>
    <property type="match status" value="1"/>
</dbReference>
<proteinExistence type="predicted"/>
<dbReference type="Pfam" id="PF00196">
    <property type="entry name" value="GerE"/>
    <property type="match status" value="1"/>
</dbReference>
<dbReference type="InterPro" id="IPR001789">
    <property type="entry name" value="Sig_transdc_resp-reg_receiver"/>
</dbReference>
<evidence type="ECO:0000256" key="1">
    <source>
        <dbReference type="ARBA" id="ARBA00023015"/>
    </source>
</evidence>
<keyword evidence="1" id="KW-0805">Transcription regulation</keyword>
<accession>A0ABY5SYG7</accession>
<dbReference type="Gene3D" id="1.10.10.10">
    <property type="entry name" value="Winged helix-like DNA-binding domain superfamily/Winged helix DNA-binding domain"/>
    <property type="match status" value="1"/>
</dbReference>
<organism evidence="7 8">
    <name type="scientific">Qipengyuania spongiae</name>
    <dbReference type="NCBI Taxonomy" id="2909673"/>
    <lineage>
        <taxon>Bacteria</taxon>
        <taxon>Pseudomonadati</taxon>
        <taxon>Pseudomonadota</taxon>
        <taxon>Alphaproteobacteria</taxon>
        <taxon>Sphingomonadales</taxon>
        <taxon>Erythrobacteraceae</taxon>
        <taxon>Qipengyuania</taxon>
    </lineage>
</organism>
<name>A0ABY5SYG7_9SPHN</name>
<sequence length="207" mass="22584">MERASVERSGAVIQLVDDDHAVRRSQAVLLRSLGYKVQTWVDGESFLRAAPSLGPSCLLLDLAMPRVDGLKVQAEMQSRGIHWPIIFLSGTADIPHAVEAVKRGALQFLVKPTPTDELSAALDVALEHLSTSATRPNGEAAKTRLARLTKRENDVLQGLVEGLPNKTIAYDLGISPRTIEAHRANIMKKLEAPTFAHALKTVFEAHQ</sequence>
<dbReference type="CDD" id="cd06170">
    <property type="entry name" value="LuxR_C_like"/>
    <property type="match status" value="1"/>
</dbReference>
<keyword evidence="8" id="KW-1185">Reference proteome</keyword>
<evidence type="ECO:0000259" key="5">
    <source>
        <dbReference type="PROSITE" id="PS50043"/>
    </source>
</evidence>
<dbReference type="Proteomes" id="UP001065265">
    <property type="component" value="Chromosome"/>
</dbReference>
<dbReference type="PANTHER" id="PTHR44688">
    <property type="entry name" value="DNA-BINDING TRANSCRIPTIONAL ACTIVATOR DEVR_DOSR"/>
    <property type="match status" value="1"/>
</dbReference>
<evidence type="ECO:0000256" key="3">
    <source>
        <dbReference type="ARBA" id="ARBA00023163"/>
    </source>
</evidence>
<dbReference type="InterPro" id="IPR000792">
    <property type="entry name" value="Tscrpt_reg_LuxR_C"/>
</dbReference>
<dbReference type="Gene3D" id="3.40.50.2300">
    <property type="match status" value="1"/>
</dbReference>
<reference evidence="7" key="1">
    <citation type="submission" date="2022-02" db="EMBL/GenBank/DDBJ databases">
        <title>Qipengyuania spongiae sp. nov., isolated from marine sponge.</title>
        <authorList>
            <person name="Li Z."/>
            <person name="Zhang M."/>
        </authorList>
    </citation>
    <scope>NUCLEOTIDE SEQUENCE</scope>
    <source>
        <strain evidence="7">PHS-Z21</strain>
    </source>
</reference>
<dbReference type="Pfam" id="PF00072">
    <property type="entry name" value="Response_reg"/>
    <property type="match status" value="1"/>
</dbReference>